<evidence type="ECO:0000313" key="2">
    <source>
        <dbReference type="EMBL" id="QNO52425.1"/>
    </source>
</evidence>
<keyword evidence="1" id="KW-0175">Coiled coil</keyword>
<sequence>MVVGKEAGNGTGVGKRRIWEFQSFTTCRVLGLSFDEKELKKIFKELKLSHDNLYPTAFKMHQHLAQVCGTQNQHAKRIEKMLDRQFAAYKNKTGIAEPQKICDFIECNNGAEAGGDTFKDVPISALIWFAARNVTDKTNGDAKSNNKAIETRIYTALHLREHQALRFYDDLSRKLPGGKAENVMKELRTALETNDKLQRNYKRLEQKREELISEREALREDKSRIIHELEEQRRLNGRLQREIDEAGGESMLEQVNSMKKEQAFLREERKRLNRENAALVKISSSNFNVVNTREGMKMVMAGVGGKFAALACGSRDNIDGGSPDELSQLKDIRVAYVGGVESLESCYKQMVESFGCPFCYHCGHCEGGKKAIEGIVDKNDVVFCPIDINSHNACLLVKRVCKMRDKPCYFLRSSGVSALKRGLANFAAEVCGEKA</sequence>
<organism evidence="2">
    <name type="scientific">Candidatus Methanophagaceae archaeon ANME-1 ERB6</name>
    <dbReference type="NCBI Taxonomy" id="2759912"/>
    <lineage>
        <taxon>Archaea</taxon>
        <taxon>Methanobacteriati</taxon>
        <taxon>Methanobacteriota</taxon>
        <taxon>Stenosarchaea group</taxon>
        <taxon>Methanomicrobia</taxon>
        <taxon>Candidatus Methanophagales</taxon>
        <taxon>Candidatus Methanophagaceae</taxon>
    </lineage>
</organism>
<evidence type="ECO:0000256" key="1">
    <source>
        <dbReference type="SAM" id="Coils"/>
    </source>
</evidence>
<dbReference type="Pfam" id="PF10087">
    <property type="entry name" value="DUF2325"/>
    <property type="match status" value="1"/>
</dbReference>
<reference evidence="2" key="1">
    <citation type="submission" date="2020-06" db="EMBL/GenBank/DDBJ databases">
        <title>Unique genomic features of the anaerobic methanotrophic archaea.</title>
        <authorList>
            <person name="Chadwick G.L."/>
            <person name="Skennerton C.T."/>
            <person name="Laso-Perez R."/>
            <person name="Leu A.O."/>
            <person name="Speth D.R."/>
            <person name="Yu H."/>
            <person name="Morgan-Lang C."/>
            <person name="Hatzenpichler R."/>
            <person name="Goudeau D."/>
            <person name="Malmstrom R."/>
            <person name="Brazelton W.J."/>
            <person name="Woyke T."/>
            <person name="Hallam S.J."/>
            <person name="Tyson G.W."/>
            <person name="Wegener G."/>
            <person name="Boetius A."/>
            <person name="Orphan V."/>
        </authorList>
    </citation>
    <scope>NUCLEOTIDE SEQUENCE</scope>
</reference>
<gene>
    <name evidence="2" type="ORF">DJCILHOG_00007</name>
</gene>
<dbReference type="InterPro" id="IPR016772">
    <property type="entry name" value="UCP020408"/>
</dbReference>
<evidence type="ECO:0008006" key="3">
    <source>
        <dbReference type="Google" id="ProtNLM"/>
    </source>
</evidence>
<accession>A0A7G9YWP1</accession>
<dbReference type="AlphaFoldDB" id="A0A7G9YWP1"/>
<feature type="coiled-coil region" evidence="1">
    <location>
        <begin position="180"/>
        <end position="275"/>
    </location>
</feature>
<proteinExistence type="predicted"/>
<dbReference type="EMBL" id="MT631510">
    <property type="protein sequence ID" value="QNO52425.1"/>
    <property type="molecule type" value="Genomic_DNA"/>
</dbReference>
<name>A0A7G9YWP1_9EURY</name>
<protein>
    <recommendedName>
        <fullName evidence="3">DUF2325 domain-containing protein</fullName>
    </recommendedName>
</protein>